<keyword evidence="7" id="KW-0808">Transferase</keyword>
<dbReference type="InterPro" id="IPR041888">
    <property type="entry name" value="RING-HC_ZNF598/HEL2"/>
</dbReference>
<keyword evidence="6" id="KW-0597">Phosphoprotein</keyword>
<feature type="compositionally biased region" description="Low complexity" evidence="13">
    <location>
        <begin position="777"/>
        <end position="787"/>
    </location>
</feature>
<sequence>MSRRKTFDTSLSGSKSKALQSQSQSQVVPTSHSTSSDDHDHEHDHIVAPKPVKAVKTVAAPPDAESSVCFICAEQVTYWAVGMCNHHVCHVCAIRLRVFYKMIECAYCKTLCPSLLFAREQVPFPAGPLRKPSSEQRIERAQAEAEKPENKGKKWYQGLVLPGTLDIKEFEFKDEKMGVVFEDEEVMEQSLLLLRFNCPYPDCAHMSNGWQALEKHTLAEHGLVFCKLCTRQLSRFSHEQVLYPPHLLALHDPSRLHRGQKPPRPRSDKERELVKSWDTPHPVCEFCHEAFFGPDELFKHMRERHEECFVCKGMGHRDVYFQNYAKLENHFSRDHFPCPNPICIEKKFQVFGSELDLRAHMMEEHGEQMSQRDRAQARQVHLDFSARPDAGPSRAGGRGFSLGTREGPQAQQLAAPPMNAAQAAQQRRQIQTDRQEEGRRRKAFVTGLTDGSGAGSAPVRAPGPASGRQSPAESASGFATPREDVDDATAARHAALLSRMSMLVGDSSTKLASFRSAVRQFKNNESSAKDMIDTLFYVLDQDREATGGVGREIANLFDSEGERDKQQAILAAVNSFRIQQEEQFPALGGAPTGVGTNWAGVSSGRILSAKRATHTGRGSSNANAVWARVEAAAAQPRATTGVNGRHVPGATARQRVEPSNFPSLGEGSSSRAAAHSTPWASGGAGSSSKTPSALVGPQIRSVNYPVSSGKKPAINKASFPSLPSSGKSRAEERAALFSKPTARNESIARIRGTAPTPPNASAWASSSADEAADGDVADGVAGLSVDAPKSKKKGKQKQLLFSVSARP</sequence>
<evidence type="ECO:0000256" key="9">
    <source>
        <dbReference type="ARBA" id="ARBA00022771"/>
    </source>
</evidence>
<dbReference type="GO" id="GO:0005737">
    <property type="term" value="C:cytoplasm"/>
    <property type="evidence" value="ECO:0007669"/>
    <property type="project" value="UniProtKB-SubCell"/>
</dbReference>
<reference evidence="15" key="2">
    <citation type="submission" date="2023-06" db="EMBL/GenBank/DDBJ databases">
        <authorList>
            <person name="Kobayashi Y."/>
            <person name="Kayamori A."/>
            <person name="Aoki K."/>
            <person name="Shiwa Y."/>
            <person name="Fujita N."/>
            <person name="Sugita T."/>
            <person name="Iwasaki W."/>
            <person name="Tanaka N."/>
            <person name="Takashima M."/>
        </authorList>
    </citation>
    <scope>NUCLEOTIDE SEQUENCE</scope>
    <source>
        <strain evidence="15">HIS016</strain>
    </source>
</reference>
<feature type="compositionally biased region" description="Low complexity" evidence="13">
    <location>
        <begin position="760"/>
        <end position="769"/>
    </location>
</feature>
<dbReference type="EC" id="2.3.2.27" evidence="4"/>
<dbReference type="PANTHER" id="PTHR22938">
    <property type="entry name" value="ZINC FINGER PROTEIN 598"/>
    <property type="match status" value="1"/>
</dbReference>
<comment type="subcellular location">
    <subcellularLocation>
        <location evidence="2">Cytoplasm</location>
    </subcellularLocation>
</comment>
<comment type="catalytic activity">
    <reaction evidence="1">
        <text>S-ubiquitinyl-[E2 ubiquitin-conjugating enzyme]-L-cysteine + [acceptor protein]-L-lysine = [E2 ubiquitin-conjugating enzyme]-L-cysteine + N(6)-ubiquitinyl-[acceptor protein]-L-lysine.</text>
        <dbReference type="EC" id="2.3.2.27"/>
    </reaction>
</comment>
<feature type="region of interest" description="Disordered" evidence="13">
    <location>
        <begin position="1"/>
        <end position="43"/>
    </location>
</feature>
<feature type="compositionally biased region" description="Basic and acidic residues" evidence="13">
    <location>
        <begin position="430"/>
        <end position="439"/>
    </location>
</feature>
<dbReference type="Pfam" id="PF23202">
    <property type="entry name" value="PAH_ZNF598"/>
    <property type="match status" value="1"/>
</dbReference>
<dbReference type="Proteomes" id="UP001222932">
    <property type="component" value="Unassembled WGS sequence"/>
</dbReference>
<evidence type="ECO:0000259" key="14">
    <source>
        <dbReference type="PROSITE" id="PS50089"/>
    </source>
</evidence>
<keyword evidence="10" id="KW-0862">Zinc</keyword>
<proteinExistence type="inferred from homology"/>
<comment type="caution">
    <text evidence="15">The sequence shown here is derived from an EMBL/GenBank/DDBJ whole genome shotgun (WGS) entry which is preliminary data.</text>
</comment>
<reference evidence="15" key="1">
    <citation type="journal article" date="2023" name="BMC Genomics">
        <title>Chromosome-level genome assemblies of Cutaneotrichosporon spp. (Trichosporonales, Basidiomycota) reveal imbalanced evolution between nucleotide sequences and chromosome synteny.</title>
        <authorList>
            <person name="Kobayashi Y."/>
            <person name="Kayamori A."/>
            <person name="Aoki K."/>
            <person name="Shiwa Y."/>
            <person name="Matsutani M."/>
            <person name="Fujita N."/>
            <person name="Sugita T."/>
            <person name="Iwasaki W."/>
            <person name="Tanaka N."/>
            <person name="Takashima M."/>
        </authorList>
    </citation>
    <scope>NUCLEOTIDE SEQUENCE</scope>
    <source>
        <strain evidence="15">HIS016</strain>
    </source>
</reference>
<dbReference type="CDD" id="cd16615">
    <property type="entry name" value="RING-HC_ZNF598"/>
    <property type="match status" value="1"/>
</dbReference>
<dbReference type="InterPro" id="IPR001841">
    <property type="entry name" value="Znf_RING"/>
</dbReference>
<dbReference type="InterPro" id="IPR056437">
    <property type="entry name" value="Znf-C2H2_ZNF598/HEL2"/>
</dbReference>
<dbReference type="InterPro" id="IPR013087">
    <property type="entry name" value="Znf_C2H2_type"/>
</dbReference>
<keyword evidence="8" id="KW-0479">Metal-binding</keyword>
<evidence type="ECO:0000256" key="3">
    <source>
        <dbReference type="ARBA" id="ARBA00004906"/>
    </source>
</evidence>
<feature type="region of interest" description="Disordered" evidence="13">
    <location>
        <begin position="253"/>
        <end position="272"/>
    </location>
</feature>
<organism evidence="15 16">
    <name type="scientific">Cutaneotrichosporon spelunceum</name>
    <dbReference type="NCBI Taxonomy" id="1672016"/>
    <lineage>
        <taxon>Eukaryota</taxon>
        <taxon>Fungi</taxon>
        <taxon>Dikarya</taxon>
        <taxon>Basidiomycota</taxon>
        <taxon>Agaricomycotina</taxon>
        <taxon>Tremellomycetes</taxon>
        <taxon>Trichosporonales</taxon>
        <taxon>Trichosporonaceae</taxon>
        <taxon>Cutaneotrichosporon</taxon>
    </lineage>
</organism>
<keyword evidence="9 12" id="KW-0863">Zinc-finger</keyword>
<evidence type="ECO:0000256" key="5">
    <source>
        <dbReference type="ARBA" id="ARBA00022490"/>
    </source>
</evidence>
<feature type="domain" description="RING-type" evidence="14">
    <location>
        <begin position="69"/>
        <end position="109"/>
    </location>
</feature>
<dbReference type="GO" id="GO:0016567">
    <property type="term" value="P:protein ubiquitination"/>
    <property type="evidence" value="ECO:0007669"/>
    <property type="project" value="TreeGrafter"/>
</dbReference>
<keyword evidence="5" id="KW-0963">Cytoplasm</keyword>
<evidence type="ECO:0000256" key="4">
    <source>
        <dbReference type="ARBA" id="ARBA00012483"/>
    </source>
</evidence>
<evidence type="ECO:0000256" key="13">
    <source>
        <dbReference type="SAM" id="MobiDB-lite"/>
    </source>
</evidence>
<dbReference type="EMBL" id="BTCM01000009">
    <property type="protein sequence ID" value="GMK59801.1"/>
    <property type="molecule type" value="Genomic_DNA"/>
</dbReference>
<evidence type="ECO:0000256" key="6">
    <source>
        <dbReference type="ARBA" id="ARBA00022553"/>
    </source>
</evidence>
<dbReference type="GO" id="GO:0043022">
    <property type="term" value="F:ribosome binding"/>
    <property type="evidence" value="ECO:0007669"/>
    <property type="project" value="TreeGrafter"/>
</dbReference>
<comment type="similarity">
    <text evidence="11">Belongs to the ZNF598/HEL2 family.</text>
</comment>
<evidence type="ECO:0000256" key="12">
    <source>
        <dbReference type="PROSITE-ProRule" id="PRU00175"/>
    </source>
</evidence>
<dbReference type="PANTHER" id="PTHR22938:SF0">
    <property type="entry name" value="E3 UBIQUITIN-PROTEIN LIGASE ZNF598"/>
    <property type="match status" value="1"/>
</dbReference>
<feature type="region of interest" description="Disordered" evidence="13">
    <location>
        <begin position="384"/>
        <end position="482"/>
    </location>
</feature>
<evidence type="ECO:0000256" key="7">
    <source>
        <dbReference type="ARBA" id="ARBA00022679"/>
    </source>
</evidence>
<feature type="compositionally biased region" description="Low complexity" evidence="13">
    <location>
        <begin position="10"/>
        <end position="34"/>
    </location>
</feature>
<feature type="compositionally biased region" description="Polar residues" evidence="13">
    <location>
        <begin position="660"/>
        <end position="671"/>
    </location>
</feature>
<dbReference type="AlphaFoldDB" id="A0AAD3TZK1"/>
<name>A0AAD3TZK1_9TREE</name>
<evidence type="ECO:0000313" key="15">
    <source>
        <dbReference type="EMBL" id="GMK59801.1"/>
    </source>
</evidence>
<dbReference type="GO" id="GO:0061630">
    <property type="term" value="F:ubiquitin protein ligase activity"/>
    <property type="evidence" value="ECO:0007669"/>
    <property type="project" value="UniProtKB-EC"/>
</dbReference>
<dbReference type="PROSITE" id="PS50089">
    <property type="entry name" value="ZF_RING_2"/>
    <property type="match status" value="1"/>
</dbReference>
<dbReference type="PROSITE" id="PS00518">
    <property type="entry name" value="ZF_RING_1"/>
    <property type="match status" value="1"/>
</dbReference>
<dbReference type="InterPro" id="IPR044288">
    <property type="entry name" value="ZNF598/HEL2"/>
</dbReference>
<evidence type="ECO:0000256" key="10">
    <source>
        <dbReference type="ARBA" id="ARBA00022833"/>
    </source>
</evidence>
<accession>A0AAD3TZK1</accession>
<feature type="compositionally biased region" description="Low complexity" evidence="13">
    <location>
        <begin position="408"/>
        <end position="429"/>
    </location>
</feature>
<comment type="pathway">
    <text evidence="3">Protein modification; protein ubiquitination.</text>
</comment>
<evidence type="ECO:0000256" key="8">
    <source>
        <dbReference type="ARBA" id="ARBA00022723"/>
    </source>
</evidence>
<evidence type="ECO:0000256" key="11">
    <source>
        <dbReference type="ARBA" id="ARBA00035113"/>
    </source>
</evidence>
<keyword evidence="16" id="KW-1185">Reference proteome</keyword>
<dbReference type="InterPro" id="IPR057634">
    <property type="entry name" value="PAH_ZNF598/HEL2"/>
</dbReference>
<dbReference type="Pfam" id="PF23230">
    <property type="entry name" value="zf-C2H2_13"/>
    <property type="match status" value="1"/>
</dbReference>
<feature type="region of interest" description="Disordered" evidence="13">
    <location>
        <begin position="634"/>
        <end position="807"/>
    </location>
</feature>
<feature type="region of interest" description="Disordered" evidence="13">
    <location>
        <begin position="128"/>
        <end position="149"/>
    </location>
</feature>
<dbReference type="Pfam" id="PF25447">
    <property type="entry name" value="RING_ZNF598"/>
    <property type="match status" value="1"/>
</dbReference>
<feature type="compositionally biased region" description="Basic and acidic residues" evidence="13">
    <location>
        <begin position="132"/>
        <end position="149"/>
    </location>
</feature>
<evidence type="ECO:0000256" key="2">
    <source>
        <dbReference type="ARBA" id="ARBA00004496"/>
    </source>
</evidence>
<dbReference type="PROSITE" id="PS00028">
    <property type="entry name" value="ZINC_FINGER_C2H2_1"/>
    <property type="match status" value="1"/>
</dbReference>
<dbReference type="InterPro" id="IPR017907">
    <property type="entry name" value="Znf_RING_CS"/>
</dbReference>
<dbReference type="GO" id="GO:0072344">
    <property type="term" value="P:rescue of stalled ribosome"/>
    <property type="evidence" value="ECO:0007669"/>
    <property type="project" value="InterPro"/>
</dbReference>
<evidence type="ECO:0000256" key="1">
    <source>
        <dbReference type="ARBA" id="ARBA00000900"/>
    </source>
</evidence>
<dbReference type="GO" id="GO:0008270">
    <property type="term" value="F:zinc ion binding"/>
    <property type="evidence" value="ECO:0007669"/>
    <property type="project" value="UniProtKB-KW"/>
</dbReference>
<gene>
    <name evidence="15" type="ORF">CspeluHIS016_0900180</name>
</gene>
<protein>
    <recommendedName>
        <fullName evidence="4">RING-type E3 ubiquitin transferase</fullName>
        <ecNumber evidence="4">2.3.2.27</ecNumber>
    </recommendedName>
</protein>
<dbReference type="SMART" id="SM00355">
    <property type="entry name" value="ZnF_C2H2"/>
    <property type="match status" value="4"/>
</dbReference>
<evidence type="ECO:0000313" key="16">
    <source>
        <dbReference type="Proteomes" id="UP001222932"/>
    </source>
</evidence>